<feature type="domain" description="PAS" evidence="10">
    <location>
        <begin position="690"/>
        <end position="760"/>
    </location>
</feature>
<dbReference type="PROSITE" id="PS50112">
    <property type="entry name" value="PAS"/>
    <property type="match status" value="5"/>
</dbReference>
<dbReference type="GO" id="GO:0004673">
    <property type="term" value="F:protein histidine kinase activity"/>
    <property type="evidence" value="ECO:0007669"/>
    <property type="project" value="UniProtKB-EC"/>
</dbReference>
<feature type="domain" description="PAC" evidence="11">
    <location>
        <begin position="764"/>
        <end position="816"/>
    </location>
</feature>
<dbReference type="InterPro" id="IPR013655">
    <property type="entry name" value="PAS_fold_3"/>
</dbReference>
<dbReference type="PROSITE" id="PS50109">
    <property type="entry name" value="HIS_KIN"/>
    <property type="match status" value="1"/>
</dbReference>
<dbReference type="InterPro" id="IPR011006">
    <property type="entry name" value="CheY-like_superfamily"/>
</dbReference>
<evidence type="ECO:0000313" key="13">
    <source>
        <dbReference type="Proteomes" id="UP000245934"/>
    </source>
</evidence>
<evidence type="ECO:0000259" key="9">
    <source>
        <dbReference type="PROSITE" id="PS50110"/>
    </source>
</evidence>
<dbReference type="SUPFAM" id="SSF55785">
    <property type="entry name" value="PYP-like sensor domain (PAS domain)"/>
    <property type="match status" value="5"/>
</dbReference>
<dbReference type="Gene3D" id="3.30.565.10">
    <property type="entry name" value="Histidine kinase-like ATPase, C-terminal domain"/>
    <property type="match status" value="1"/>
</dbReference>
<dbReference type="InterPro" id="IPR004358">
    <property type="entry name" value="Sig_transdc_His_kin-like_C"/>
</dbReference>
<feature type="coiled-coil region" evidence="7">
    <location>
        <begin position="275"/>
        <end position="305"/>
    </location>
</feature>
<dbReference type="Pfam" id="PF13426">
    <property type="entry name" value="PAS_9"/>
    <property type="match status" value="3"/>
</dbReference>
<dbReference type="InterPro" id="IPR036890">
    <property type="entry name" value="HATPase_C_sf"/>
</dbReference>
<dbReference type="EC" id="2.7.13.3" evidence="2"/>
<dbReference type="InterPro" id="IPR000014">
    <property type="entry name" value="PAS"/>
</dbReference>
<dbReference type="InterPro" id="IPR005467">
    <property type="entry name" value="His_kinase_dom"/>
</dbReference>
<dbReference type="InterPro" id="IPR001789">
    <property type="entry name" value="Sig_transdc_resp-reg_receiver"/>
</dbReference>
<dbReference type="AlphaFoldDB" id="A0A2V2N244"/>
<feature type="domain" description="PAC" evidence="11">
    <location>
        <begin position="637"/>
        <end position="689"/>
    </location>
</feature>
<dbReference type="SMART" id="SM00387">
    <property type="entry name" value="HATPase_c"/>
    <property type="match status" value="1"/>
</dbReference>
<feature type="domain" description="PAC" evidence="11">
    <location>
        <begin position="376"/>
        <end position="428"/>
    </location>
</feature>
<dbReference type="InterPro" id="IPR052162">
    <property type="entry name" value="Sensor_kinase/Photoreceptor"/>
</dbReference>
<dbReference type="CDD" id="cd00130">
    <property type="entry name" value="PAS"/>
    <property type="match status" value="4"/>
</dbReference>
<dbReference type="CDD" id="cd00075">
    <property type="entry name" value="HATPase"/>
    <property type="match status" value="1"/>
</dbReference>
<dbReference type="Pfam" id="PF00989">
    <property type="entry name" value="PAS"/>
    <property type="match status" value="1"/>
</dbReference>
<gene>
    <name evidence="12" type="ORF">DLD82_17835</name>
</gene>
<dbReference type="InterPro" id="IPR035965">
    <property type="entry name" value="PAS-like_dom_sf"/>
</dbReference>
<dbReference type="SUPFAM" id="SSF55874">
    <property type="entry name" value="ATPase domain of HSP90 chaperone/DNA topoisomerase II/histidine kinase"/>
    <property type="match status" value="1"/>
</dbReference>
<dbReference type="RefSeq" id="WP_109942485.1">
    <property type="nucleotide sequence ID" value="NZ_CP176366.1"/>
</dbReference>
<keyword evidence="7" id="KW-0175">Coiled coil</keyword>
<reference evidence="12 13" key="1">
    <citation type="submission" date="2018-05" db="EMBL/GenBank/DDBJ databases">
        <title>Draft genome of Methanospirillum stamsii Pt1.</title>
        <authorList>
            <person name="Dueholm M.S."/>
            <person name="Nielsen P.H."/>
            <person name="Bakmann L.F."/>
            <person name="Otzen D.E."/>
        </authorList>
    </citation>
    <scope>NUCLEOTIDE SEQUENCE [LARGE SCALE GENOMIC DNA]</scope>
    <source>
        <strain evidence="12 13">Pt1</strain>
    </source>
</reference>
<dbReference type="PANTHER" id="PTHR43304">
    <property type="entry name" value="PHYTOCHROME-LIKE PROTEIN CPH1"/>
    <property type="match status" value="1"/>
</dbReference>
<dbReference type="PANTHER" id="PTHR43304:SF1">
    <property type="entry name" value="PAC DOMAIN-CONTAINING PROTEIN"/>
    <property type="match status" value="1"/>
</dbReference>
<dbReference type="EMBL" id="QGMZ01000072">
    <property type="protein sequence ID" value="PWR69521.1"/>
    <property type="molecule type" value="Genomic_DNA"/>
</dbReference>
<comment type="catalytic activity">
    <reaction evidence="1">
        <text>ATP + protein L-histidine = ADP + protein N-phospho-L-histidine.</text>
        <dbReference type="EC" id="2.7.13.3"/>
    </reaction>
</comment>
<keyword evidence="4" id="KW-0808">Transferase</keyword>
<dbReference type="OrthoDB" id="230688at2157"/>
<dbReference type="PRINTS" id="PR00344">
    <property type="entry name" value="BCTRLSENSOR"/>
</dbReference>
<feature type="domain" description="Response regulatory" evidence="9">
    <location>
        <begin position="22"/>
        <end position="137"/>
    </location>
</feature>
<feature type="domain" description="PAS" evidence="10">
    <location>
        <begin position="557"/>
        <end position="627"/>
    </location>
</feature>
<dbReference type="Gene3D" id="3.40.50.2300">
    <property type="match status" value="1"/>
</dbReference>
<protein>
    <recommendedName>
        <fullName evidence="2">histidine kinase</fullName>
        <ecNumber evidence="2">2.7.13.3</ecNumber>
    </recommendedName>
</protein>
<evidence type="ECO:0000256" key="3">
    <source>
        <dbReference type="ARBA" id="ARBA00022553"/>
    </source>
</evidence>
<evidence type="ECO:0000256" key="1">
    <source>
        <dbReference type="ARBA" id="ARBA00000085"/>
    </source>
</evidence>
<dbReference type="InterPro" id="IPR001610">
    <property type="entry name" value="PAC"/>
</dbReference>
<dbReference type="SMART" id="SM00448">
    <property type="entry name" value="REC"/>
    <property type="match status" value="1"/>
</dbReference>
<keyword evidence="3 6" id="KW-0597">Phosphoprotein</keyword>
<evidence type="ECO:0000256" key="7">
    <source>
        <dbReference type="SAM" id="Coils"/>
    </source>
</evidence>
<dbReference type="PROSITE" id="PS50113">
    <property type="entry name" value="PAC"/>
    <property type="match status" value="3"/>
</dbReference>
<evidence type="ECO:0000259" key="10">
    <source>
        <dbReference type="PROSITE" id="PS50112"/>
    </source>
</evidence>
<dbReference type="PROSITE" id="PS50110">
    <property type="entry name" value="RESPONSE_REGULATORY"/>
    <property type="match status" value="1"/>
</dbReference>
<dbReference type="NCBIfam" id="TIGR00229">
    <property type="entry name" value="sensory_box"/>
    <property type="match status" value="5"/>
</dbReference>
<dbReference type="InterPro" id="IPR003594">
    <property type="entry name" value="HATPase_dom"/>
</dbReference>
<feature type="domain" description="PAS" evidence="10">
    <location>
        <begin position="302"/>
        <end position="372"/>
    </location>
</feature>
<sequence>MPDTNTLENEPGMQPLIASPISILYVDDEEGLLDMGKHFLERTGTFRVDTLTSAQKALTSPNLHSYDAIVSDYQMPDMDGLEFLLEVRKQLQNIPFILFTGKGREEVVIKAIENGVDFYLQKGGDPASQFAELSDKIKKAIERRRAVTDLKEKSEYLNSIFSSVKEGIAIIDAHTHEILDVNPAAEDLIGTEKRNIINRLCHAFLCPDEEGKCPVSSLHQMVDHSKRTLITADGTLVPIIKSVVPFTFQGRECLLETFFDYSEQERAHNDLLAPYEQISATEEELREQYNELRSLQESLQESEKKFRTIVETSPDAIWDLSPDGVFTYISPQSSAIIGYSPEELIGNNLGTILNPEGRRKMKGILEDGMVRKSGLLTFEIPALHKDGSQRILNIRSFPLEDTSGNRTGFRGITCDVTERTVMIQALKESEERFRLMAERSSDLIIILNDQLCATYISPSVLTITGYTSQELIGKSSDYAGPLLFPLDIAEFKRIFHTLQKRESVEDVNIRIQTKTGKSAFVNLYAVPILSNNILTGAQVSMRVITSVKEIKAALFESEEKYRLLAENIHDVIWTSDLNMQLTYISPSITRALGFTQEGALEMGLEDFLTPDSLQTFKRIQKQAFEINKAGKPLEERVVLELEFKRRVGSPVWAELIMSTAFDANKNVTGFLGVTRDISKRKVTEDLLRKSEEKYRSFVENANDIVFSMTPNGIMTYVPEKWTGLFGYENNEVIGSHASQFIHPDDYSRIVDFVRKKVIGEKDHGTVECRLLHKNGSWQWHSLSYSPIFDEKGRVVLIQGISHDINERKRTEDALKRANRQLGLLTGITRHDILNKIAIIYGFLELMEKKIVDPSLTEYFEIMNTVTNDIQIQIEFTRIYEELGSQDPKWVLIDSVIPRSQLPSSVTLTTDIRGISIFADPMLEKVFFNLLDNSIRHGMTVSEIRVSARNEDDFLFVLWEDNGVGIAEDEKEKIFERGFGKNTGLGMFLVREILSLTDITIIENGEPGVGARFEMRIPRESYRIKT</sequence>
<evidence type="ECO:0000256" key="5">
    <source>
        <dbReference type="ARBA" id="ARBA00022777"/>
    </source>
</evidence>
<feature type="domain" description="PAS" evidence="10">
    <location>
        <begin position="429"/>
        <end position="502"/>
    </location>
</feature>
<keyword evidence="5" id="KW-0418">Kinase</keyword>
<dbReference type="GeneID" id="97610198"/>
<feature type="domain" description="PAS" evidence="10">
    <location>
        <begin position="153"/>
        <end position="199"/>
    </location>
</feature>
<dbReference type="InterPro" id="IPR000700">
    <property type="entry name" value="PAS-assoc_C"/>
</dbReference>
<name>A0A2V2N244_9EURY</name>
<dbReference type="SMART" id="SM00086">
    <property type="entry name" value="PAC"/>
    <property type="match status" value="5"/>
</dbReference>
<evidence type="ECO:0000313" key="12">
    <source>
        <dbReference type="EMBL" id="PWR69521.1"/>
    </source>
</evidence>
<evidence type="ECO:0000256" key="6">
    <source>
        <dbReference type="PROSITE-ProRule" id="PRU00169"/>
    </source>
</evidence>
<dbReference type="Proteomes" id="UP000245934">
    <property type="component" value="Unassembled WGS sequence"/>
</dbReference>
<proteinExistence type="predicted"/>
<dbReference type="CDD" id="cd00156">
    <property type="entry name" value="REC"/>
    <property type="match status" value="1"/>
</dbReference>
<dbReference type="InterPro" id="IPR013767">
    <property type="entry name" value="PAS_fold"/>
</dbReference>
<accession>A0A2V2N244</accession>
<evidence type="ECO:0000256" key="4">
    <source>
        <dbReference type="ARBA" id="ARBA00022679"/>
    </source>
</evidence>
<dbReference type="GO" id="GO:0000160">
    <property type="term" value="P:phosphorelay signal transduction system"/>
    <property type="evidence" value="ECO:0007669"/>
    <property type="project" value="InterPro"/>
</dbReference>
<dbReference type="SUPFAM" id="SSF52172">
    <property type="entry name" value="CheY-like"/>
    <property type="match status" value="1"/>
</dbReference>
<feature type="modified residue" description="4-aspartylphosphate" evidence="6">
    <location>
        <position position="72"/>
    </location>
</feature>
<evidence type="ECO:0000256" key="2">
    <source>
        <dbReference type="ARBA" id="ARBA00012438"/>
    </source>
</evidence>
<dbReference type="Pfam" id="PF08447">
    <property type="entry name" value="PAS_3"/>
    <property type="match status" value="1"/>
</dbReference>
<dbReference type="GO" id="GO:0006355">
    <property type="term" value="P:regulation of DNA-templated transcription"/>
    <property type="evidence" value="ECO:0007669"/>
    <property type="project" value="InterPro"/>
</dbReference>
<dbReference type="Gene3D" id="3.30.450.20">
    <property type="entry name" value="PAS domain"/>
    <property type="match status" value="5"/>
</dbReference>
<evidence type="ECO:0000259" key="8">
    <source>
        <dbReference type="PROSITE" id="PS50109"/>
    </source>
</evidence>
<comment type="caution">
    <text evidence="12">The sequence shown here is derived from an EMBL/GenBank/DDBJ whole genome shotgun (WGS) entry which is preliminary data.</text>
</comment>
<feature type="domain" description="Histidine kinase" evidence="8">
    <location>
        <begin position="922"/>
        <end position="1020"/>
    </location>
</feature>
<keyword evidence="13" id="KW-1185">Reference proteome</keyword>
<dbReference type="Pfam" id="PF02518">
    <property type="entry name" value="HATPase_c"/>
    <property type="match status" value="1"/>
</dbReference>
<dbReference type="SMART" id="SM00091">
    <property type="entry name" value="PAS"/>
    <property type="match status" value="5"/>
</dbReference>
<dbReference type="Pfam" id="PF00072">
    <property type="entry name" value="Response_reg"/>
    <property type="match status" value="1"/>
</dbReference>
<evidence type="ECO:0000259" key="11">
    <source>
        <dbReference type="PROSITE" id="PS50113"/>
    </source>
</evidence>
<organism evidence="12 13">
    <name type="scientific">Methanospirillum stamsii</name>
    <dbReference type="NCBI Taxonomy" id="1277351"/>
    <lineage>
        <taxon>Archaea</taxon>
        <taxon>Methanobacteriati</taxon>
        <taxon>Methanobacteriota</taxon>
        <taxon>Stenosarchaea group</taxon>
        <taxon>Methanomicrobia</taxon>
        <taxon>Methanomicrobiales</taxon>
        <taxon>Methanospirillaceae</taxon>
        <taxon>Methanospirillum</taxon>
    </lineage>
</organism>